<evidence type="ECO:0000256" key="3">
    <source>
        <dbReference type="ARBA" id="ARBA00023163"/>
    </source>
</evidence>
<dbReference type="Proteomes" id="UP000825483">
    <property type="component" value="Unassembled WGS sequence"/>
</dbReference>
<reference evidence="6" key="1">
    <citation type="journal article" date="2022" name="Int. J. Syst. Evol. Microbiol.">
        <title>Prevotella lacticifex sp. nov., isolated from the rumen of cows.</title>
        <authorList>
            <person name="Shinkai T."/>
            <person name="Ikeyama N."/>
            <person name="Kumagai M."/>
            <person name="Ohmori H."/>
            <person name="Sakamoto M."/>
            <person name="Ohkuma M."/>
            <person name="Mitsumori M."/>
        </authorList>
    </citation>
    <scope>NUCLEOTIDE SEQUENCE</scope>
    <source>
        <strain evidence="6">R5076</strain>
    </source>
</reference>
<dbReference type="PANTHER" id="PTHR30265:SF4">
    <property type="entry name" value="KOW MOTIF FAMILY PROTEIN, EXPRESSED"/>
    <property type="match status" value="1"/>
</dbReference>
<dbReference type="Gene3D" id="3.30.70.940">
    <property type="entry name" value="NusG, N-terminal domain"/>
    <property type="match status" value="1"/>
</dbReference>
<dbReference type="EMBL" id="BPUB01000001">
    <property type="protein sequence ID" value="GJG57961.1"/>
    <property type="molecule type" value="Genomic_DNA"/>
</dbReference>
<evidence type="ECO:0000259" key="5">
    <source>
        <dbReference type="SMART" id="SM00739"/>
    </source>
</evidence>
<feature type="region of interest" description="Disordered" evidence="4">
    <location>
        <begin position="29"/>
        <end position="48"/>
    </location>
</feature>
<sequence>MDTLSNVYIREGGNLLSGARLTPRTFPSQFKNGVSVENAPQEPSDTRQQEQIKQWFVLRVAYHHEQEAKDWLEELDIDTYLAMHDAEKEMNGKKKRVREPLIPNLLFAHATKKEIDPVLAAPGNAYLSYYYDHFRINADGKNPPLIVPDKQMDNFIRLTSIANDHILFVDRSQCHFKNGDHVVVTDGDFRGIEGRIARVSRQQRVVVELDGIGCITTAYIPKAFLRVKEGGLLSEFDR</sequence>
<evidence type="ECO:0000313" key="7">
    <source>
        <dbReference type="Proteomes" id="UP000825483"/>
    </source>
</evidence>
<keyword evidence="7" id="KW-1185">Reference proteome</keyword>
<accession>A0A9R1C8H6</accession>
<dbReference type="SUPFAM" id="SSF50104">
    <property type="entry name" value="Translation proteins SH3-like domain"/>
    <property type="match status" value="1"/>
</dbReference>
<dbReference type="InterPro" id="IPR008991">
    <property type="entry name" value="Translation_prot_SH3-like_sf"/>
</dbReference>
<dbReference type="InterPro" id="IPR006645">
    <property type="entry name" value="NGN-like_dom"/>
</dbReference>
<dbReference type="SMART" id="SM00739">
    <property type="entry name" value="KOW"/>
    <property type="match status" value="1"/>
</dbReference>
<dbReference type="GO" id="GO:0006354">
    <property type="term" value="P:DNA-templated transcription elongation"/>
    <property type="evidence" value="ECO:0007669"/>
    <property type="project" value="InterPro"/>
</dbReference>
<evidence type="ECO:0000256" key="2">
    <source>
        <dbReference type="ARBA" id="ARBA00023015"/>
    </source>
</evidence>
<dbReference type="PANTHER" id="PTHR30265">
    <property type="entry name" value="RHO-INTERACTING TRANSCRIPTION TERMINATION FACTOR NUSG"/>
    <property type="match status" value="1"/>
</dbReference>
<dbReference type="InterPro" id="IPR043425">
    <property type="entry name" value="NusG-like"/>
</dbReference>
<name>A0A9R1C8H6_9BACT</name>
<dbReference type="GeneID" id="72468866"/>
<proteinExistence type="predicted"/>
<protein>
    <recommendedName>
        <fullName evidence="5">KOW domain-containing protein</fullName>
    </recommendedName>
</protein>
<evidence type="ECO:0000256" key="4">
    <source>
        <dbReference type="SAM" id="MobiDB-lite"/>
    </source>
</evidence>
<dbReference type="GO" id="GO:0031564">
    <property type="term" value="P:transcription antitermination"/>
    <property type="evidence" value="ECO:0007669"/>
    <property type="project" value="UniProtKB-KW"/>
</dbReference>
<dbReference type="AlphaFoldDB" id="A0A9R1C8H6"/>
<feature type="domain" description="KOW" evidence="5">
    <location>
        <begin position="175"/>
        <end position="202"/>
    </location>
</feature>
<keyword evidence="2" id="KW-0805">Transcription regulation</keyword>
<evidence type="ECO:0000256" key="1">
    <source>
        <dbReference type="ARBA" id="ARBA00022814"/>
    </source>
</evidence>
<dbReference type="Pfam" id="PF00467">
    <property type="entry name" value="KOW"/>
    <property type="match status" value="1"/>
</dbReference>
<keyword evidence="1" id="KW-0889">Transcription antitermination</keyword>
<dbReference type="RefSeq" id="WP_223930157.1">
    <property type="nucleotide sequence ID" value="NZ_BPTU01000004.1"/>
</dbReference>
<evidence type="ECO:0000313" key="6">
    <source>
        <dbReference type="EMBL" id="GJG57961.1"/>
    </source>
</evidence>
<organism evidence="6 7">
    <name type="scientific">Prevotella lacticifex</name>
    <dbReference type="NCBI Taxonomy" id="2854755"/>
    <lineage>
        <taxon>Bacteria</taxon>
        <taxon>Pseudomonadati</taxon>
        <taxon>Bacteroidota</taxon>
        <taxon>Bacteroidia</taxon>
        <taxon>Bacteroidales</taxon>
        <taxon>Prevotellaceae</taxon>
        <taxon>Prevotella</taxon>
    </lineage>
</organism>
<dbReference type="SUPFAM" id="SSF82679">
    <property type="entry name" value="N-utilization substance G protein NusG, N-terminal domain"/>
    <property type="match status" value="1"/>
</dbReference>
<dbReference type="CDD" id="cd09895">
    <property type="entry name" value="NGN_SP_UpxY"/>
    <property type="match status" value="1"/>
</dbReference>
<dbReference type="Pfam" id="PF02357">
    <property type="entry name" value="NusG"/>
    <property type="match status" value="1"/>
</dbReference>
<comment type="caution">
    <text evidence="6">The sequence shown here is derived from an EMBL/GenBank/DDBJ whole genome shotgun (WGS) entry which is preliminary data.</text>
</comment>
<dbReference type="InterPro" id="IPR036735">
    <property type="entry name" value="NGN_dom_sf"/>
</dbReference>
<gene>
    <name evidence="6" type="ORF">PRLR5076_08120</name>
</gene>
<keyword evidence="3" id="KW-0804">Transcription</keyword>
<dbReference type="NCBIfam" id="NF033644">
    <property type="entry name" value="antiterm_UpxY"/>
    <property type="match status" value="1"/>
</dbReference>
<dbReference type="InterPro" id="IPR005824">
    <property type="entry name" value="KOW"/>
</dbReference>